<gene>
    <name evidence="1" type="ORF">AFUA_4G08160</name>
</gene>
<keyword evidence="2" id="KW-1185">Reference proteome</keyword>
<accession>Q4WP62</accession>
<dbReference type="InParanoid" id="Q4WP62"/>
<dbReference type="KEGG" id="afm:AFUA_4G08160"/>
<dbReference type="RefSeq" id="XP_752010.1">
    <property type="nucleotide sequence ID" value="XM_746917.1"/>
</dbReference>
<dbReference type="EMBL" id="AAHF01000005">
    <property type="protein sequence ID" value="EAL89972.1"/>
    <property type="molecule type" value="Genomic_DNA"/>
</dbReference>
<organism evidence="1 2">
    <name type="scientific">Aspergillus fumigatus (strain ATCC MYA-4609 / CBS 101355 / FGSC A1100 / Af293)</name>
    <name type="common">Neosartorya fumigata</name>
    <dbReference type="NCBI Taxonomy" id="330879"/>
    <lineage>
        <taxon>Eukaryota</taxon>
        <taxon>Fungi</taxon>
        <taxon>Dikarya</taxon>
        <taxon>Ascomycota</taxon>
        <taxon>Pezizomycotina</taxon>
        <taxon>Eurotiomycetes</taxon>
        <taxon>Eurotiomycetidae</taxon>
        <taxon>Eurotiales</taxon>
        <taxon>Aspergillaceae</taxon>
        <taxon>Aspergillus</taxon>
        <taxon>Aspergillus subgen. Fumigati</taxon>
    </lineage>
</organism>
<dbReference type="AlphaFoldDB" id="Q4WP62"/>
<protein>
    <submittedName>
        <fullName evidence="1">Uncharacterized protein</fullName>
    </submittedName>
</protein>
<sequence>MRSFCPVSSELFWIWTPSVHESWVEPLLTKGEVKNAVPDAEDTSSAAMQYDNAWLSSEGFLPFRLAVPREIKREEDTRNGSLVTVDGRITASEWEDSRLLFRKYASTDSLFQAKASASGLSKVKWLSHYTVERQVKQTAY</sequence>
<comment type="caution">
    <text evidence="1">The sequence shown here is derived from an EMBL/GenBank/DDBJ whole genome shotgun (WGS) entry which is preliminary data.</text>
</comment>
<dbReference type="GeneID" id="3508984"/>
<dbReference type="HOGENOM" id="CLU_1834735_0_0_1"/>
<evidence type="ECO:0000313" key="2">
    <source>
        <dbReference type="Proteomes" id="UP000002530"/>
    </source>
</evidence>
<reference evidence="1 2" key="1">
    <citation type="journal article" date="2005" name="Nature">
        <title>Genomic sequence of the pathogenic and allergenic filamentous fungus Aspergillus fumigatus.</title>
        <authorList>
            <person name="Nierman W.C."/>
            <person name="Pain A."/>
            <person name="Anderson M.J."/>
            <person name="Wortman J.R."/>
            <person name="Kim H.S."/>
            <person name="Arroyo J."/>
            <person name="Berriman M."/>
            <person name="Abe K."/>
            <person name="Archer D.B."/>
            <person name="Bermejo C."/>
            <person name="Bennett J."/>
            <person name="Bowyer P."/>
            <person name="Chen D."/>
            <person name="Collins M."/>
            <person name="Coulsen R."/>
            <person name="Davies R."/>
            <person name="Dyer P.S."/>
            <person name="Farman M."/>
            <person name="Fedorova N."/>
            <person name="Fedorova N."/>
            <person name="Feldblyum T.V."/>
            <person name="Fischer R."/>
            <person name="Fosker N."/>
            <person name="Fraser A."/>
            <person name="Garcia J.L."/>
            <person name="Garcia M.J."/>
            <person name="Goble A."/>
            <person name="Goldman G.H."/>
            <person name="Gomi K."/>
            <person name="Griffith-Jones S."/>
            <person name="Gwilliam R."/>
            <person name="Haas B."/>
            <person name="Haas H."/>
            <person name="Harris D."/>
            <person name="Horiuchi H."/>
            <person name="Huang J."/>
            <person name="Humphray S."/>
            <person name="Jimenez J."/>
            <person name="Keller N."/>
            <person name="Khouri H."/>
            <person name="Kitamoto K."/>
            <person name="Kobayashi T."/>
            <person name="Konzack S."/>
            <person name="Kulkarni R."/>
            <person name="Kumagai T."/>
            <person name="Lafon A."/>
            <person name="Latge J.P."/>
            <person name="Li W."/>
            <person name="Lord A."/>
            <person name="Lu C."/>
            <person name="Majoros W.H."/>
            <person name="May G.S."/>
            <person name="Miller B.L."/>
            <person name="Mohamoud Y."/>
            <person name="Molina M."/>
            <person name="Monod M."/>
            <person name="Mouyna I."/>
            <person name="Mulligan S."/>
            <person name="Murphy L."/>
            <person name="O'Neil S."/>
            <person name="Paulsen I."/>
            <person name="Penalva M.A."/>
            <person name="Pertea M."/>
            <person name="Price C."/>
            <person name="Pritchard B.L."/>
            <person name="Quail M.A."/>
            <person name="Rabbinowitsch E."/>
            <person name="Rawlins N."/>
            <person name="Rajandream M.A."/>
            <person name="Reichard U."/>
            <person name="Renauld H."/>
            <person name="Robson G.D."/>
            <person name="Rodriguez de Cordoba S."/>
            <person name="Rodriguez-Pena J.M."/>
            <person name="Ronning C.M."/>
            <person name="Rutter S."/>
            <person name="Salzberg S.L."/>
            <person name="Sanchez M."/>
            <person name="Sanchez-Ferrero J.C."/>
            <person name="Saunders D."/>
            <person name="Seeger K."/>
            <person name="Squares R."/>
            <person name="Squares S."/>
            <person name="Takeuchi M."/>
            <person name="Tekaia F."/>
            <person name="Turner G."/>
            <person name="Vazquez de Aldana C.R."/>
            <person name="Weidman J."/>
            <person name="White O."/>
            <person name="Woodward J."/>
            <person name="Yu J.H."/>
            <person name="Fraser C."/>
            <person name="Galagan J.E."/>
            <person name="Asai K."/>
            <person name="Machida M."/>
            <person name="Hall N."/>
            <person name="Barrell B."/>
            <person name="Denning D.W."/>
        </authorList>
    </citation>
    <scope>NUCLEOTIDE SEQUENCE [LARGE SCALE GENOMIC DNA]</scope>
    <source>
        <strain evidence="1 2">Af293</strain>
    </source>
</reference>
<name>Q4WP62_ASPFU</name>
<proteinExistence type="predicted"/>
<dbReference type="Proteomes" id="UP000002530">
    <property type="component" value="Unassembled WGS sequence"/>
</dbReference>
<evidence type="ECO:0000313" key="1">
    <source>
        <dbReference type="EMBL" id="EAL89972.1"/>
    </source>
</evidence>
<dbReference type="VEuPathDB" id="FungiDB:Afu4g08160"/>